<comment type="subcellular location">
    <subcellularLocation>
        <location evidence="1">Cell membrane</location>
        <topology evidence="1">Multi-pass membrane protein</topology>
    </subcellularLocation>
</comment>
<reference evidence="24" key="1">
    <citation type="submission" date="2017-02" db="UniProtKB">
        <authorList>
            <consortium name="WormBaseParasite"/>
        </authorList>
    </citation>
    <scope>IDENTIFICATION</scope>
</reference>
<dbReference type="InterPro" id="IPR004837">
    <property type="entry name" value="NaCa_Exmemb"/>
</dbReference>
<dbReference type="EMBL" id="UZAD01013148">
    <property type="protein sequence ID" value="VDN90363.1"/>
    <property type="molecule type" value="Genomic_DNA"/>
</dbReference>
<keyword evidence="11" id="KW-0106">Calcium</keyword>
<feature type="domain" description="Calx-beta" evidence="21">
    <location>
        <begin position="341"/>
        <end position="439"/>
    </location>
</feature>
<evidence type="ECO:0000256" key="15">
    <source>
        <dbReference type="ARBA" id="ARBA00023065"/>
    </source>
</evidence>
<dbReference type="Pfam" id="PF01699">
    <property type="entry name" value="Na_Ca_ex"/>
    <property type="match status" value="2"/>
</dbReference>
<evidence type="ECO:0000256" key="1">
    <source>
        <dbReference type="ARBA" id="ARBA00004651"/>
    </source>
</evidence>
<dbReference type="PANTHER" id="PTHR11878:SF76">
    <property type="entry name" value="CALX-BETA DOMAIN-CONTAINING PROTEIN"/>
    <property type="match status" value="1"/>
</dbReference>
<evidence type="ECO:0000256" key="10">
    <source>
        <dbReference type="ARBA" id="ARBA00022737"/>
    </source>
</evidence>
<evidence type="ECO:0000256" key="8">
    <source>
        <dbReference type="ARBA" id="ARBA00022723"/>
    </source>
</evidence>
<dbReference type="GO" id="GO:0098794">
    <property type="term" value="C:postsynapse"/>
    <property type="evidence" value="ECO:0007669"/>
    <property type="project" value="TreeGrafter"/>
</dbReference>
<dbReference type="InterPro" id="IPR051171">
    <property type="entry name" value="CaCA"/>
</dbReference>
<dbReference type="Gene3D" id="1.20.1420.30">
    <property type="entry name" value="NCX, central ion-binding region"/>
    <property type="match status" value="2"/>
</dbReference>
<evidence type="ECO:0000256" key="20">
    <source>
        <dbReference type="SAM" id="Phobius"/>
    </source>
</evidence>
<dbReference type="Proteomes" id="UP000278627">
    <property type="component" value="Unassembled WGS sequence"/>
</dbReference>
<keyword evidence="12" id="KW-0112">Calmodulin-binding</keyword>
<feature type="transmembrane region" description="Helical" evidence="20">
    <location>
        <begin position="193"/>
        <end position="213"/>
    </location>
</feature>
<keyword evidence="15" id="KW-0406">Ion transport</keyword>
<gene>
    <name evidence="22" type="ORF">BPAG_LOCUS9177</name>
</gene>
<protein>
    <submittedName>
        <fullName evidence="24">Sodium/calcium exchanger 1</fullName>
    </submittedName>
</protein>
<evidence type="ECO:0000256" key="3">
    <source>
        <dbReference type="ARBA" id="ARBA00022448"/>
    </source>
</evidence>
<dbReference type="SUPFAM" id="SSF141072">
    <property type="entry name" value="CalX-like"/>
    <property type="match status" value="2"/>
</dbReference>
<reference evidence="22 23" key="2">
    <citation type="submission" date="2018-11" db="EMBL/GenBank/DDBJ databases">
        <authorList>
            <consortium name="Pathogen Informatics"/>
        </authorList>
    </citation>
    <scope>NUCLEOTIDE SEQUENCE [LARGE SCALE GENOMIC DNA]</scope>
</reference>
<dbReference type="STRING" id="6280.A0A0N4TLF6"/>
<dbReference type="InterPro" id="IPR004836">
    <property type="entry name" value="Na_Ca_Ex"/>
</dbReference>
<evidence type="ECO:0000256" key="7">
    <source>
        <dbReference type="ARBA" id="ARBA00022692"/>
    </source>
</evidence>
<evidence type="ECO:0000313" key="22">
    <source>
        <dbReference type="EMBL" id="VDN90363.1"/>
    </source>
</evidence>
<feature type="transmembrane region" description="Helical" evidence="20">
    <location>
        <begin position="765"/>
        <end position="784"/>
    </location>
</feature>
<dbReference type="GO" id="GO:0005516">
    <property type="term" value="F:calmodulin binding"/>
    <property type="evidence" value="ECO:0007669"/>
    <property type="project" value="UniProtKB-KW"/>
</dbReference>
<keyword evidence="18" id="KW-0739">Sodium transport</keyword>
<name>A0A0N4TLF6_BRUPA</name>
<keyword evidence="14" id="KW-0915">Sodium</keyword>
<keyword evidence="17" id="KW-0325">Glycoprotein</keyword>
<dbReference type="InterPro" id="IPR044880">
    <property type="entry name" value="NCX_ion-bd_dom_sf"/>
</dbReference>
<dbReference type="PANTHER" id="PTHR11878">
    <property type="entry name" value="SODIUM/CALCIUM EXCHANGER"/>
    <property type="match status" value="1"/>
</dbReference>
<keyword evidence="7 20" id="KW-0812">Transmembrane</keyword>
<keyword evidence="5" id="KW-1003">Cell membrane</keyword>
<evidence type="ECO:0000256" key="2">
    <source>
        <dbReference type="ARBA" id="ARBA00007489"/>
    </source>
</evidence>
<evidence type="ECO:0000256" key="16">
    <source>
        <dbReference type="ARBA" id="ARBA00023136"/>
    </source>
</evidence>
<keyword evidence="10" id="KW-0677">Repeat</keyword>
<feature type="transmembrane region" description="Helical" evidence="20">
    <location>
        <begin position="163"/>
        <end position="187"/>
    </location>
</feature>
<accession>A0A0N4TLF6</accession>
<dbReference type="GO" id="GO:0098703">
    <property type="term" value="P:calcium ion import across plasma membrane"/>
    <property type="evidence" value="ECO:0007669"/>
    <property type="project" value="TreeGrafter"/>
</dbReference>
<comment type="similarity">
    <text evidence="2">Belongs to the Ca(2+):cation antiporter (CaCA) (TC 2.A.19) family. SLC8 subfamily.</text>
</comment>
<dbReference type="InterPro" id="IPR038081">
    <property type="entry name" value="CalX-like_sf"/>
</dbReference>
<dbReference type="GO" id="GO:0042383">
    <property type="term" value="C:sarcolemma"/>
    <property type="evidence" value="ECO:0007669"/>
    <property type="project" value="TreeGrafter"/>
</dbReference>
<keyword evidence="16 20" id="KW-0472">Membrane</keyword>
<dbReference type="GO" id="GO:0046872">
    <property type="term" value="F:metal ion binding"/>
    <property type="evidence" value="ECO:0007669"/>
    <property type="project" value="UniProtKB-KW"/>
</dbReference>
<evidence type="ECO:0000256" key="11">
    <source>
        <dbReference type="ARBA" id="ARBA00022837"/>
    </source>
</evidence>
<feature type="transmembrane region" description="Helical" evidence="20">
    <location>
        <begin position="33"/>
        <end position="57"/>
    </location>
</feature>
<keyword evidence="8" id="KW-0479">Metal-binding</keyword>
<evidence type="ECO:0000256" key="17">
    <source>
        <dbReference type="ARBA" id="ARBA00023180"/>
    </source>
</evidence>
<evidence type="ECO:0000256" key="19">
    <source>
        <dbReference type="ARBA" id="ARBA00033667"/>
    </source>
</evidence>
<evidence type="ECO:0000256" key="9">
    <source>
        <dbReference type="ARBA" id="ARBA00022729"/>
    </source>
</evidence>
<feature type="transmembrane region" description="Helical" evidence="20">
    <location>
        <begin position="733"/>
        <end position="753"/>
    </location>
</feature>
<evidence type="ECO:0000256" key="12">
    <source>
        <dbReference type="ARBA" id="ARBA00022860"/>
    </source>
</evidence>
<feature type="transmembrane region" description="Helical" evidence="20">
    <location>
        <begin position="805"/>
        <end position="827"/>
    </location>
</feature>
<keyword evidence="3" id="KW-0813">Transport</keyword>
<dbReference type="Gene3D" id="2.60.40.2030">
    <property type="match status" value="2"/>
</dbReference>
<evidence type="ECO:0000256" key="18">
    <source>
        <dbReference type="ARBA" id="ARBA00023201"/>
    </source>
</evidence>
<evidence type="ECO:0000313" key="23">
    <source>
        <dbReference type="Proteomes" id="UP000278627"/>
    </source>
</evidence>
<proteinExistence type="inferred from homology"/>
<dbReference type="GO" id="GO:0007154">
    <property type="term" value="P:cell communication"/>
    <property type="evidence" value="ECO:0007669"/>
    <property type="project" value="InterPro"/>
</dbReference>
<keyword evidence="9" id="KW-0732">Signal</keyword>
<evidence type="ECO:0000259" key="21">
    <source>
        <dbReference type="SMART" id="SM00237"/>
    </source>
</evidence>
<dbReference type="GO" id="GO:0005432">
    <property type="term" value="F:calcium:sodium antiporter activity"/>
    <property type="evidence" value="ECO:0007669"/>
    <property type="project" value="InterPro"/>
</dbReference>
<dbReference type="PRINTS" id="PR01259">
    <property type="entry name" value="NACAEXCHNGR"/>
</dbReference>
<evidence type="ECO:0000256" key="4">
    <source>
        <dbReference type="ARBA" id="ARBA00022449"/>
    </source>
</evidence>
<sequence length="832" mass="93767">MNGQFERMINLTREECNDGIIISAISISLSNSILYFLALLYCFLGTAIVADIFMCSIERITSSTRKVKLKHSIRNDSMNETVDEGVKVRIWNPTVANLSLMALGSSAPEILLSIIEITANHFQIGELGPGTIIGSAAFNLLCITAVCVIAVSSPTVKRIQEKFVFATTTLFSCLAYIWLLIILIVISPNIVELWEAVVTFGLFFVLIIVAYLMDIKIWRNNNAHQNEEYQIDDTDDEKYKDDNIDKYLRKFASEMEFENNMVKAMNEVSNHKALRYILRWISRVYPDLSPHEQSKLLASKLRYMQTHSRFWYRLQVIRKLTASIRKIDLKWNSKKMLEEADRVKEASEIGETIEFSARVYSIAKESTKVMLRIIRHEPTNKTIAFHYSTKNGLAKKDVHFLSKSETVQFKSGEKIKEIYIDLIEGAIWQIGDIFYVHLKLLENDQKNIIGEINVARVQFIDNSSTLITKPVVQFVKNNYIVKENQKYVRAFVTCIGYHNECKLFNVYYKTEAVTAKCDKDYKGISNGILTFMNNEYEKYIDIRIYDDMNEEKDETFNIHLIASSTDDVTIGPNKCAVITIICDDNVLKNMMNIRKLTSYYFKQATYKSNTWLEHLIQATSVNAGDIENATLIDCILHILSFPWKVIAALIPPITILGGWLSFFCALIVIGFITAIIGDLASILGCMIGLKDAITAITLVALGTSLPDTFASKIAAENDATADNAIGNITGSNAVNVFLGLGLPWTIAAIYWSTKNEPFIVNAGNLGFSVAIFMATSVICILLLIARRILAFFGKGELGGPIGPKILSALILIILWLSYILLSTLQTYNYISV</sequence>
<dbReference type="InterPro" id="IPR003644">
    <property type="entry name" value="Calx_beta"/>
</dbReference>
<evidence type="ECO:0000256" key="13">
    <source>
        <dbReference type="ARBA" id="ARBA00022989"/>
    </source>
</evidence>
<organism evidence="24">
    <name type="scientific">Brugia pahangi</name>
    <name type="common">Filarial nematode worm</name>
    <dbReference type="NCBI Taxonomy" id="6280"/>
    <lineage>
        <taxon>Eukaryota</taxon>
        <taxon>Metazoa</taxon>
        <taxon>Ecdysozoa</taxon>
        <taxon>Nematoda</taxon>
        <taxon>Chromadorea</taxon>
        <taxon>Rhabditida</taxon>
        <taxon>Spirurina</taxon>
        <taxon>Spiruromorpha</taxon>
        <taxon>Filarioidea</taxon>
        <taxon>Onchocercidae</taxon>
        <taxon>Brugia</taxon>
    </lineage>
</organism>
<evidence type="ECO:0000256" key="5">
    <source>
        <dbReference type="ARBA" id="ARBA00022475"/>
    </source>
</evidence>
<keyword evidence="13 20" id="KW-1133">Transmembrane helix</keyword>
<dbReference type="WBParaSite" id="BPAG_0000921501-mRNA-1">
    <property type="protein sequence ID" value="BPAG_0000921501-mRNA-1"/>
    <property type="gene ID" value="BPAG_0000921501"/>
</dbReference>
<feature type="transmembrane region" description="Helical" evidence="20">
    <location>
        <begin position="645"/>
        <end position="673"/>
    </location>
</feature>
<dbReference type="Pfam" id="PF03160">
    <property type="entry name" value="Calx-beta"/>
    <property type="match status" value="2"/>
</dbReference>
<keyword evidence="6" id="KW-0109">Calcium transport</keyword>
<comment type="catalytic activity">
    <reaction evidence="19">
        <text>Ca(2+)(in) + 3 Na(+)(out) = Ca(2+)(out) + 3 Na(+)(in)</text>
        <dbReference type="Rhea" id="RHEA:69955"/>
        <dbReference type="ChEBI" id="CHEBI:29101"/>
        <dbReference type="ChEBI" id="CHEBI:29108"/>
    </reaction>
</comment>
<dbReference type="SMART" id="SM00237">
    <property type="entry name" value="Calx_beta"/>
    <property type="match status" value="2"/>
</dbReference>
<feature type="domain" description="Calx-beta" evidence="21">
    <location>
        <begin position="455"/>
        <end position="561"/>
    </location>
</feature>
<dbReference type="GO" id="GO:0030424">
    <property type="term" value="C:axon"/>
    <property type="evidence" value="ECO:0007669"/>
    <property type="project" value="TreeGrafter"/>
</dbReference>
<dbReference type="AlphaFoldDB" id="A0A0N4TLF6"/>
<evidence type="ECO:0000256" key="6">
    <source>
        <dbReference type="ARBA" id="ARBA00022568"/>
    </source>
</evidence>
<feature type="transmembrane region" description="Helical" evidence="20">
    <location>
        <begin position="127"/>
        <end position="151"/>
    </location>
</feature>
<evidence type="ECO:0000313" key="24">
    <source>
        <dbReference type="WBParaSite" id="BPAG_0000921501-mRNA-1"/>
    </source>
</evidence>
<evidence type="ECO:0000256" key="14">
    <source>
        <dbReference type="ARBA" id="ARBA00023053"/>
    </source>
</evidence>
<keyword evidence="4" id="KW-0050">Antiport</keyword>
<keyword evidence="23" id="KW-1185">Reference proteome</keyword>